<reference evidence="1" key="1">
    <citation type="submission" date="2020-04" db="EMBL/GenBank/DDBJ databases">
        <authorList>
            <person name="Chiriac C."/>
            <person name="Salcher M."/>
            <person name="Ghai R."/>
            <person name="Kavagutti S V."/>
        </authorList>
    </citation>
    <scope>NUCLEOTIDE SEQUENCE</scope>
</reference>
<sequence length="111" mass="12167">MRPVSVGVEPTAATLTTVYTVPTGYYAKFTVMYVHNIGGSTKHITVVWNDASTATSYDILTEYNFTSKQYLQFDGAAYIVLEEGDKIQITTEAGSSFSFIGTFEQIGLTRA</sequence>
<dbReference type="EMBL" id="LR796319">
    <property type="protein sequence ID" value="CAB4136614.1"/>
    <property type="molecule type" value="Genomic_DNA"/>
</dbReference>
<organism evidence="1">
    <name type="scientific">uncultured Caudovirales phage</name>
    <dbReference type="NCBI Taxonomy" id="2100421"/>
    <lineage>
        <taxon>Viruses</taxon>
        <taxon>Duplodnaviria</taxon>
        <taxon>Heunggongvirae</taxon>
        <taxon>Uroviricota</taxon>
        <taxon>Caudoviricetes</taxon>
        <taxon>Peduoviridae</taxon>
        <taxon>Maltschvirus</taxon>
        <taxon>Maltschvirus maltsch</taxon>
    </lineage>
</organism>
<name>A0A6J5LPT3_9CAUD</name>
<proteinExistence type="predicted"/>
<evidence type="ECO:0000313" key="1">
    <source>
        <dbReference type="EMBL" id="CAB4136614.1"/>
    </source>
</evidence>
<accession>A0A6J5LPT3</accession>
<protein>
    <submittedName>
        <fullName evidence="1">Uncharacterized protein</fullName>
    </submittedName>
</protein>
<gene>
    <name evidence="1" type="ORF">UFOVP308_31</name>
</gene>